<name>A0ABX1VEW2_9PLAN</name>
<evidence type="ECO:0000313" key="5">
    <source>
        <dbReference type="Proteomes" id="UP000609651"/>
    </source>
</evidence>
<feature type="chain" id="PRO_5046325416" description="Peptidase S9 prolyl oligopeptidase catalytic domain-containing protein" evidence="2">
    <location>
        <begin position="24"/>
        <end position="696"/>
    </location>
</feature>
<evidence type="ECO:0000259" key="3">
    <source>
        <dbReference type="Pfam" id="PF00326"/>
    </source>
</evidence>
<dbReference type="Proteomes" id="UP000609651">
    <property type="component" value="Unassembled WGS sequence"/>
</dbReference>
<reference evidence="4 5" key="1">
    <citation type="journal article" date="2020" name="Syst. Appl. Microbiol.">
        <title>Alienimonas chondri sp. nov., a novel planctomycete isolated from the biofilm of the red alga Chondrus crispus.</title>
        <authorList>
            <person name="Vitorino I."/>
            <person name="Albuquerque L."/>
            <person name="Wiegand S."/>
            <person name="Kallscheuer N."/>
            <person name="da Costa M.S."/>
            <person name="Lobo-da-Cunha A."/>
            <person name="Jogler C."/>
            <person name="Lage O.M."/>
        </authorList>
    </citation>
    <scope>NUCLEOTIDE SEQUENCE [LARGE SCALE GENOMIC DNA]</scope>
    <source>
        <strain evidence="4 5">LzC2</strain>
    </source>
</reference>
<protein>
    <recommendedName>
        <fullName evidence="3">Peptidase S9 prolyl oligopeptidase catalytic domain-containing protein</fullName>
    </recommendedName>
</protein>
<keyword evidence="2" id="KW-0732">Signal</keyword>
<dbReference type="EMBL" id="WTPX01000083">
    <property type="protein sequence ID" value="NNJ26531.1"/>
    <property type="molecule type" value="Genomic_DNA"/>
</dbReference>
<dbReference type="PANTHER" id="PTHR42776:SF27">
    <property type="entry name" value="DIPEPTIDYL PEPTIDASE FAMILY MEMBER 6"/>
    <property type="match status" value="1"/>
</dbReference>
<organism evidence="4 5">
    <name type="scientific">Alienimonas chondri</name>
    <dbReference type="NCBI Taxonomy" id="2681879"/>
    <lineage>
        <taxon>Bacteria</taxon>
        <taxon>Pseudomonadati</taxon>
        <taxon>Planctomycetota</taxon>
        <taxon>Planctomycetia</taxon>
        <taxon>Planctomycetales</taxon>
        <taxon>Planctomycetaceae</taxon>
        <taxon>Alienimonas</taxon>
    </lineage>
</organism>
<dbReference type="Gene3D" id="2.120.10.30">
    <property type="entry name" value="TolB, C-terminal domain"/>
    <property type="match status" value="1"/>
</dbReference>
<dbReference type="InterPro" id="IPR001375">
    <property type="entry name" value="Peptidase_S9_cat"/>
</dbReference>
<dbReference type="Pfam" id="PF00326">
    <property type="entry name" value="Peptidase_S9"/>
    <property type="match status" value="1"/>
</dbReference>
<comment type="caution">
    <text evidence="4">The sequence shown here is derived from an EMBL/GenBank/DDBJ whole genome shotgun (WGS) entry which is preliminary data.</text>
</comment>
<evidence type="ECO:0000256" key="2">
    <source>
        <dbReference type="SAM" id="SignalP"/>
    </source>
</evidence>
<keyword evidence="1" id="KW-0378">Hydrolase</keyword>
<gene>
    <name evidence="4" type="ORF">LzC2_26200</name>
</gene>
<accession>A0ABX1VEW2</accession>
<proteinExistence type="predicted"/>
<dbReference type="InterPro" id="IPR029058">
    <property type="entry name" value="AB_hydrolase_fold"/>
</dbReference>
<evidence type="ECO:0000256" key="1">
    <source>
        <dbReference type="ARBA" id="ARBA00022801"/>
    </source>
</evidence>
<dbReference type="Gene3D" id="3.40.50.1820">
    <property type="entry name" value="alpha/beta hydrolase"/>
    <property type="match status" value="1"/>
</dbReference>
<dbReference type="SUPFAM" id="SSF82171">
    <property type="entry name" value="DPP6 N-terminal domain-like"/>
    <property type="match status" value="1"/>
</dbReference>
<dbReference type="InterPro" id="IPR011042">
    <property type="entry name" value="6-blade_b-propeller_TolB-like"/>
</dbReference>
<keyword evidence="5" id="KW-1185">Reference proteome</keyword>
<feature type="signal peptide" evidence="2">
    <location>
        <begin position="1"/>
        <end position="23"/>
    </location>
</feature>
<evidence type="ECO:0000313" key="4">
    <source>
        <dbReference type="EMBL" id="NNJ26531.1"/>
    </source>
</evidence>
<dbReference type="RefSeq" id="WP_171187674.1">
    <property type="nucleotide sequence ID" value="NZ_WTPX01000083.1"/>
</dbReference>
<dbReference type="PANTHER" id="PTHR42776">
    <property type="entry name" value="SERINE PEPTIDASE S9 FAMILY MEMBER"/>
    <property type="match status" value="1"/>
</dbReference>
<sequence length="696" mass="75907">MTRPAPPLAAFFTLALCVAPLAAQEKPHQLEQEDYFSIRSVGSVAPSPDGTQVVYTLTGWSEDSDNMNTDLWIAPNDDDPATNGMRLTFDGASDRSPMWGMGRGRQVIYFLSARDGGDEAPLNGDTQVWAIDPDGRNLTAVTRIKGGVEDAAVTADGSAIFYTVPRETVEDDLAGLRSKYKDLDYGHGLVDYSTLMRLDLNTWRSEELYAPDRYIRAFAVAPDGSSVAMINDPDRNLITHEGQSRVDVLDVASKTTTRVTPDGWRDDHPSPFGWIDAPDISENGKVAFTVAFDGFPVILYVAQKVEKGWASMQFKTDGPVTIGDGAAKFVDGSDAVAYVGEDHGRARVYQVSDFDVQLSGLPKKEVVTPGDVVVYDFALSANHAPIVSAGTPTELGDVWRVEGEDYIQLTDVNAHTDDWVFPEVQLYSWEAPDGAPVEGILELPPGYNKEKDGPLPLVVSIHGGPTAAEPFLRRFRIYGRGLMAAKGYAMLSPNYRGSTGYGEKFMVDLIGRENDIEVADIIAGVEALAADGTIDPAKVGVMGWSNGGFLTNALLSETFTAGVDSKEHGFAAASSGAGVIDQVIQWGTEDTPGHVINYMEGKLPWENVAEYIESSPLYELNKTKTPTLIHVGAEDARVPPEHSRTLYRALYNYLDVPAELIVYPGEPHGLMKKKHRAAKMAWDHAWFAKYLKGEEK</sequence>
<feature type="domain" description="Peptidase S9 prolyl oligopeptidase catalytic" evidence="3">
    <location>
        <begin position="482"/>
        <end position="693"/>
    </location>
</feature>
<dbReference type="SUPFAM" id="SSF53474">
    <property type="entry name" value="alpha/beta-Hydrolases"/>
    <property type="match status" value="1"/>
</dbReference>